<comment type="caution">
    <text evidence="2">The sequence shown here is derived from an EMBL/GenBank/DDBJ whole genome shotgun (WGS) entry which is preliminary data.</text>
</comment>
<dbReference type="AlphaFoldDB" id="A0A2V1HYW4"/>
<name>A0A2V1HYW4_9MICO</name>
<feature type="domain" description="DUF4440" evidence="1">
    <location>
        <begin position="25"/>
        <end position="136"/>
    </location>
</feature>
<organism evidence="2 3">
    <name type="scientific">Amnibacterium flavum</name>
    <dbReference type="NCBI Taxonomy" id="2173173"/>
    <lineage>
        <taxon>Bacteria</taxon>
        <taxon>Bacillati</taxon>
        <taxon>Actinomycetota</taxon>
        <taxon>Actinomycetes</taxon>
        <taxon>Micrococcales</taxon>
        <taxon>Microbacteriaceae</taxon>
        <taxon>Amnibacterium</taxon>
    </lineage>
</organism>
<dbReference type="InterPro" id="IPR032710">
    <property type="entry name" value="NTF2-like_dom_sf"/>
</dbReference>
<dbReference type="Proteomes" id="UP000244893">
    <property type="component" value="Unassembled WGS sequence"/>
</dbReference>
<evidence type="ECO:0000313" key="2">
    <source>
        <dbReference type="EMBL" id="PVZ96087.1"/>
    </source>
</evidence>
<proteinExistence type="predicted"/>
<evidence type="ECO:0000259" key="1">
    <source>
        <dbReference type="Pfam" id="PF14534"/>
    </source>
</evidence>
<reference evidence="2 3" key="1">
    <citation type="submission" date="2018-05" db="EMBL/GenBank/DDBJ databases">
        <title>Amnibacterium sp. M8JJ-5, whole genome shotgun sequence.</title>
        <authorList>
            <person name="Tuo L."/>
        </authorList>
    </citation>
    <scope>NUCLEOTIDE SEQUENCE [LARGE SCALE GENOMIC DNA]</scope>
    <source>
        <strain evidence="2 3">M8JJ-5</strain>
    </source>
</reference>
<dbReference type="Pfam" id="PF14534">
    <property type="entry name" value="DUF4440"/>
    <property type="match status" value="1"/>
</dbReference>
<dbReference type="SUPFAM" id="SSF54427">
    <property type="entry name" value="NTF2-like"/>
    <property type="match status" value="1"/>
</dbReference>
<gene>
    <name evidence="2" type="ORF">DDQ50_06520</name>
</gene>
<dbReference type="RefSeq" id="WP_116755821.1">
    <property type="nucleotide sequence ID" value="NZ_JBHUEX010000001.1"/>
</dbReference>
<dbReference type="EMBL" id="QEOP01000001">
    <property type="protein sequence ID" value="PVZ96087.1"/>
    <property type="molecule type" value="Genomic_DNA"/>
</dbReference>
<dbReference type="InterPro" id="IPR027843">
    <property type="entry name" value="DUF4440"/>
</dbReference>
<dbReference type="Gene3D" id="3.10.450.50">
    <property type="match status" value="1"/>
</dbReference>
<protein>
    <submittedName>
        <fullName evidence="2">DUF4440 domain-containing protein</fullName>
    </submittedName>
</protein>
<dbReference type="OrthoDB" id="1551077at2"/>
<sequence length="150" mass="16784">MTAATEVTDLADTSAFDADQNAIWAEQKAMYTAFLAGDRTRIDRFILRDATIWDAVTERIARGLDDLDAIRATRPKGGDAPVTTSLIVDDPIVTVDGDLAFSRHILRVEREGGGERVRELMRVSAGWRRIDGDWWVQHSHEDLFSVTPLD</sequence>
<keyword evidence="3" id="KW-1185">Reference proteome</keyword>
<accession>A0A2V1HYW4</accession>
<evidence type="ECO:0000313" key="3">
    <source>
        <dbReference type="Proteomes" id="UP000244893"/>
    </source>
</evidence>